<keyword evidence="2" id="KW-1133">Transmembrane helix</keyword>
<name>A0A9P6CDA7_9AGAR</name>
<feature type="compositionally biased region" description="Basic and acidic residues" evidence="1">
    <location>
        <begin position="485"/>
        <end position="505"/>
    </location>
</feature>
<gene>
    <name evidence="4" type="ORF">BDZ94DRAFT_1271986</name>
</gene>
<evidence type="ECO:0000256" key="2">
    <source>
        <dbReference type="SAM" id="Phobius"/>
    </source>
</evidence>
<dbReference type="Gene3D" id="1.20.5.510">
    <property type="entry name" value="Single helix bin"/>
    <property type="match status" value="1"/>
</dbReference>
<dbReference type="OrthoDB" id="3266934at2759"/>
<evidence type="ECO:0000313" key="5">
    <source>
        <dbReference type="Proteomes" id="UP000807353"/>
    </source>
</evidence>
<keyword evidence="2" id="KW-0472">Membrane</keyword>
<sequence length="549" mass="57333">MSRSLHFAPLTMISLAGAALAATRVARQDPSQPSLTPVLFFNSLEQVIACQSTNIRWVYDGPNDAMAITVSNEGVDQVDPPPPPSQTVSNTLSDNALTRRAVPTGVFQLAKTIATVLPRDASFNWAQVNVPQGWYRLLASIPSSDYATFSADFYVAEVGDTSCLNTLPPPSSPPSSPSPTPPTTGSPTPPPPSPSPSPSQTVIPVSGASSSVNKGAIAGGVIGGVVLLLVVLGIYLCLLRSKRHSNQPHSPRSRGPPSLVSSKRGSRHVGGWGGLSSVDSNLNPSGRKSKPQPKPYANARHQSQTDSLGPIIPGGGAASEEDIRSYRVGGPFSPSEEKVGFGETGVGVLPYTQNTRPGVMGRSYSASTVGSTNEYAMGRRPSVNSANALPPGARRPSIEYPPYAVSPSPQLDRAPSNASSPSSQLQAQPRKTPRKPVPAYSPGSISPSSSNPSPITSSPTTPVLVSPFDDERAQRRMSGGHYATRARDGSRDRGGKDGRDRRDRGGNSGNSSTEDGPALAHKSSFGPGGVEGKPLHYLIPDMPPPSVGQ</sequence>
<feature type="chain" id="PRO_5040472403" evidence="3">
    <location>
        <begin position="22"/>
        <end position="549"/>
    </location>
</feature>
<feature type="region of interest" description="Disordered" evidence="1">
    <location>
        <begin position="165"/>
        <end position="209"/>
    </location>
</feature>
<dbReference type="PANTHER" id="PTHR16861">
    <property type="entry name" value="GLYCOPROTEIN 38"/>
    <property type="match status" value="1"/>
</dbReference>
<keyword evidence="5" id="KW-1185">Reference proteome</keyword>
<accession>A0A9P6CDA7</accession>
<feature type="compositionally biased region" description="Low complexity" evidence="1">
    <location>
        <begin position="441"/>
        <end position="467"/>
    </location>
</feature>
<reference evidence="4" key="1">
    <citation type="submission" date="2020-11" db="EMBL/GenBank/DDBJ databases">
        <authorList>
            <consortium name="DOE Joint Genome Institute"/>
            <person name="Ahrendt S."/>
            <person name="Riley R."/>
            <person name="Andreopoulos W."/>
            <person name="Labutti K."/>
            <person name="Pangilinan J."/>
            <person name="Ruiz-Duenas F.J."/>
            <person name="Barrasa J.M."/>
            <person name="Sanchez-Garcia M."/>
            <person name="Camarero S."/>
            <person name="Miyauchi S."/>
            <person name="Serrano A."/>
            <person name="Linde D."/>
            <person name="Babiker R."/>
            <person name="Drula E."/>
            <person name="Ayuso-Fernandez I."/>
            <person name="Pacheco R."/>
            <person name="Padilla G."/>
            <person name="Ferreira P."/>
            <person name="Barriuso J."/>
            <person name="Kellner H."/>
            <person name="Castanera R."/>
            <person name="Alfaro M."/>
            <person name="Ramirez L."/>
            <person name="Pisabarro A.G."/>
            <person name="Kuo A."/>
            <person name="Tritt A."/>
            <person name="Lipzen A."/>
            <person name="He G."/>
            <person name="Yan M."/>
            <person name="Ng V."/>
            <person name="Cullen D."/>
            <person name="Martin F."/>
            <person name="Rosso M.-N."/>
            <person name="Henrissat B."/>
            <person name="Hibbett D."/>
            <person name="Martinez A.T."/>
            <person name="Grigoriev I.V."/>
        </authorList>
    </citation>
    <scope>NUCLEOTIDE SEQUENCE</scope>
    <source>
        <strain evidence="4">CBS 247.69</strain>
    </source>
</reference>
<feature type="compositionally biased region" description="Polar residues" evidence="1">
    <location>
        <begin position="200"/>
        <end position="209"/>
    </location>
</feature>
<feature type="transmembrane region" description="Helical" evidence="2">
    <location>
        <begin position="216"/>
        <end position="238"/>
    </location>
</feature>
<feature type="compositionally biased region" description="Low complexity" evidence="1">
    <location>
        <begin position="414"/>
        <end position="429"/>
    </location>
</feature>
<dbReference type="Proteomes" id="UP000807353">
    <property type="component" value="Unassembled WGS sequence"/>
</dbReference>
<evidence type="ECO:0000256" key="1">
    <source>
        <dbReference type="SAM" id="MobiDB-lite"/>
    </source>
</evidence>
<dbReference type="PANTHER" id="PTHR16861:SF4">
    <property type="entry name" value="SH3 DOMAIN PROTEIN (AFU_ORTHOLOGUE AFUA_1G13610)"/>
    <property type="match status" value="1"/>
</dbReference>
<protein>
    <submittedName>
        <fullName evidence="4">Uncharacterized protein</fullName>
    </submittedName>
</protein>
<keyword evidence="3" id="KW-0732">Signal</keyword>
<organism evidence="4 5">
    <name type="scientific">Collybia nuda</name>
    <dbReference type="NCBI Taxonomy" id="64659"/>
    <lineage>
        <taxon>Eukaryota</taxon>
        <taxon>Fungi</taxon>
        <taxon>Dikarya</taxon>
        <taxon>Basidiomycota</taxon>
        <taxon>Agaricomycotina</taxon>
        <taxon>Agaricomycetes</taxon>
        <taxon>Agaricomycetidae</taxon>
        <taxon>Agaricales</taxon>
        <taxon>Tricholomatineae</taxon>
        <taxon>Clitocybaceae</taxon>
        <taxon>Collybia</taxon>
    </lineage>
</organism>
<feature type="compositionally biased region" description="Pro residues" evidence="1">
    <location>
        <begin position="167"/>
        <end position="197"/>
    </location>
</feature>
<feature type="signal peptide" evidence="3">
    <location>
        <begin position="1"/>
        <end position="21"/>
    </location>
</feature>
<evidence type="ECO:0000313" key="4">
    <source>
        <dbReference type="EMBL" id="KAF9457945.1"/>
    </source>
</evidence>
<keyword evidence="2" id="KW-0812">Transmembrane</keyword>
<evidence type="ECO:0000256" key="3">
    <source>
        <dbReference type="SAM" id="SignalP"/>
    </source>
</evidence>
<feature type="region of interest" description="Disordered" evidence="1">
    <location>
        <begin position="244"/>
        <end position="318"/>
    </location>
</feature>
<feature type="region of interest" description="Disordered" evidence="1">
    <location>
        <begin position="375"/>
        <end position="549"/>
    </location>
</feature>
<dbReference type="EMBL" id="MU150354">
    <property type="protein sequence ID" value="KAF9457945.1"/>
    <property type="molecule type" value="Genomic_DNA"/>
</dbReference>
<proteinExistence type="predicted"/>
<comment type="caution">
    <text evidence="4">The sequence shown here is derived from an EMBL/GenBank/DDBJ whole genome shotgun (WGS) entry which is preliminary data.</text>
</comment>
<dbReference type="AlphaFoldDB" id="A0A9P6CDA7"/>
<feature type="compositionally biased region" description="Polar residues" evidence="1">
    <location>
        <begin position="277"/>
        <end position="286"/>
    </location>
</feature>